<dbReference type="InterPro" id="IPR050189">
    <property type="entry name" value="MFS_Efflux_Transporters"/>
</dbReference>
<reference evidence="9 10" key="1">
    <citation type="submission" date="2021-03" db="EMBL/GenBank/DDBJ databases">
        <title>Whole genome sequence of Metabacillus bambusae BG109.</title>
        <authorList>
            <person name="Jeong J.W."/>
        </authorList>
    </citation>
    <scope>NUCLEOTIDE SEQUENCE [LARGE SCALE GENOMIC DNA]</scope>
    <source>
        <strain evidence="9 10">BG109</strain>
    </source>
</reference>
<dbReference type="CDD" id="cd17324">
    <property type="entry name" value="MFS_NepI_like"/>
    <property type="match status" value="1"/>
</dbReference>
<dbReference type="PANTHER" id="PTHR43124:SF8">
    <property type="entry name" value="INNER MEMBRANE TRANSPORT PROTEIN YDHP"/>
    <property type="match status" value="1"/>
</dbReference>
<feature type="transmembrane region" description="Helical" evidence="7">
    <location>
        <begin position="165"/>
        <end position="189"/>
    </location>
</feature>
<evidence type="ECO:0000256" key="5">
    <source>
        <dbReference type="ARBA" id="ARBA00022989"/>
    </source>
</evidence>
<dbReference type="InterPro" id="IPR036259">
    <property type="entry name" value="MFS_trans_sf"/>
</dbReference>
<comment type="caution">
    <text evidence="9">The sequence shown here is derived from an EMBL/GenBank/DDBJ whole genome shotgun (WGS) entry which is preliminary data.</text>
</comment>
<feature type="transmembrane region" description="Helical" evidence="7">
    <location>
        <begin position="275"/>
        <end position="295"/>
    </location>
</feature>
<keyword evidence="5 7" id="KW-1133">Transmembrane helix</keyword>
<feature type="transmembrane region" description="Helical" evidence="7">
    <location>
        <begin position="77"/>
        <end position="103"/>
    </location>
</feature>
<keyword evidence="2" id="KW-0813">Transport</keyword>
<feature type="transmembrane region" description="Helical" evidence="7">
    <location>
        <begin position="134"/>
        <end position="153"/>
    </location>
</feature>
<organism evidence="9 10">
    <name type="scientific">Metabacillus bambusae</name>
    <dbReference type="NCBI Taxonomy" id="2795218"/>
    <lineage>
        <taxon>Bacteria</taxon>
        <taxon>Bacillati</taxon>
        <taxon>Bacillota</taxon>
        <taxon>Bacilli</taxon>
        <taxon>Bacillales</taxon>
        <taxon>Bacillaceae</taxon>
        <taxon>Metabacillus</taxon>
    </lineage>
</organism>
<evidence type="ECO:0000256" key="2">
    <source>
        <dbReference type="ARBA" id="ARBA00022448"/>
    </source>
</evidence>
<keyword evidence="10" id="KW-1185">Reference proteome</keyword>
<protein>
    <submittedName>
        <fullName evidence="9">MFS transporter</fullName>
    </submittedName>
</protein>
<evidence type="ECO:0000256" key="7">
    <source>
        <dbReference type="SAM" id="Phobius"/>
    </source>
</evidence>
<feature type="domain" description="Major facilitator superfamily (MFS) profile" evidence="8">
    <location>
        <begin position="11"/>
        <end position="390"/>
    </location>
</feature>
<keyword evidence="6 7" id="KW-0472">Membrane</keyword>
<evidence type="ECO:0000256" key="1">
    <source>
        <dbReference type="ARBA" id="ARBA00004651"/>
    </source>
</evidence>
<comment type="subcellular location">
    <subcellularLocation>
        <location evidence="1">Cell membrane</location>
        <topology evidence="1">Multi-pass membrane protein</topology>
    </subcellularLocation>
</comment>
<feature type="transmembrane region" description="Helical" evidence="7">
    <location>
        <begin position="109"/>
        <end position="127"/>
    </location>
</feature>
<feature type="transmembrane region" description="Helical" evidence="7">
    <location>
        <begin position="45"/>
        <end position="65"/>
    </location>
</feature>
<evidence type="ECO:0000313" key="10">
    <source>
        <dbReference type="Proteomes" id="UP000663981"/>
    </source>
</evidence>
<keyword evidence="3" id="KW-1003">Cell membrane</keyword>
<feature type="transmembrane region" description="Helical" evidence="7">
    <location>
        <begin position="209"/>
        <end position="232"/>
    </location>
</feature>
<evidence type="ECO:0000256" key="3">
    <source>
        <dbReference type="ARBA" id="ARBA00022475"/>
    </source>
</evidence>
<evidence type="ECO:0000256" key="6">
    <source>
        <dbReference type="ARBA" id="ARBA00023136"/>
    </source>
</evidence>
<dbReference type="EMBL" id="JAGDEL010000011">
    <property type="protein sequence ID" value="MBO1513011.1"/>
    <property type="molecule type" value="Genomic_DNA"/>
</dbReference>
<accession>A0ABS3N4J0</accession>
<dbReference type="SUPFAM" id="SSF103473">
    <property type="entry name" value="MFS general substrate transporter"/>
    <property type="match status" value="1"/>
</dbReference>
<name>A0ABS3N4J0_9BACI</name>
<feature type="transmembrane region" description="Helical" evidence="7">
    <location>
        <begin position="364"/>
        <end position="384"/>
    </location>
</feature>
<keyword evidence="4 7" id="KW-0812">Transmembrane</keyword>
<dbReference type="RefSeq" id="WP_207979670.1">
    <property type="nucleotide sequence ID" value="NZ_JAGDEL010000011.1"/>
</dbReference>
<sequence length="398" mass="41970">MSIDKKRSTLALLALAVSAFAIGTTEFISVGLLPLIAEDLNIPVTTAGLTVSLYALGVTFGAPILTSLTSSMSRKSLLLWIMVIFIIGNSLAASATSIGVLLVARVISALSHGVFMSIGSTIAADLVPENRRASAISIMFTGLTVATVTGVPFGTYIGQQFGWRFAFFAIIIIGIIAFIANSILIPSDLRKGLPTSLRDQVKLVTNGRLLLLFIITALGYGGTFVVFTYLSPLLQEITGFKSETVAIILLVYGIAIAIGNMIGGKLSNRNPLGSLFYMFIVQAIVLFILMFTAPFKLAGLITILLMGLLAFMNVPGLQVYVVILAERFVPSAVDVASAINIAAFNAGIAIGSYLGGLITDSIGLIHTSWIGAVMVLLAAILTGFSRALERKDQVSKAA</sequence>
<dbReference type="InterPro" id="IPR020846">
    <property type="entry name" value="MFS_dom"/>
</dbReference>
<dbReference type="Gene3D" id="1.20.1250.20">
    <property type="entry name" value="MFS general substrate transporter like domains"/>
    <property type="match status" value="1"/>
</dbReference>
<feature type="transmembrane region" description="Helical" evidence="7">
    <location>
        <begin position="301"/>
        <end position="323"/>
    </location>
</feature>
<dbReference type="PANTHER" id="PTHR43124">
    <property type="entry name" value="PURINE EFFLUX PUMP PBUE"/>
    <property type="match status" value="1"/>
</dbReference>
<feature type="transmembrane region" description="Helical" evidence="7">
    <location>
        <begin position="335"/>
        <end position="358"/>
    </location>
</feature>
<dbReference type="Pfam" id="PF07690">
    <property type="entry name" value="MFS_1"/>
    <property type="match status" value="1"/>
</dbReference>
<dbReference type="InterPro" id="IPR011701">
    <property type="entry name" value="MFS"/>
</dbReference>
<dbReference type="Proteomes" id="UP000663981">
    <property type="component" value="Unassembled WGS sequence"/>
</dbReference>
<proteinExistence type="predicted"/>
<feature type="transmembrane region" description="Helical" evidence="7">
    <location>
        <begin position="244"/>
        <end position="263"/>
    </location>
</feature>
<evidence type="ECO:0000259" key="8">
    <source>
        <dbReference type="PROSITE" id="PS50850"/>
    </source>
</evidence>
<evidence type="ECO:0000313" key="9">
    <source>
        <dbReference type="EMBL" id="MBO1513011.1"/>
    </source>
</evidence>
<dbReference type="PROSITE" id="PS50850">
    <property type="entry name" value="MFS"/>
    <property type="match status" value="1"/>
</dbReference>
<gene>
    <name evidence="9" type="ORF">I7822_15245</name>
</gene>
<evidence type="ECO:0000256" key="4">
    <source>
        <dbReference type="ARBA" id="ARBA00022692"/>
    </source>
</evidence>